<comment type="similarity">
    <text evidence="1">Belongs to the D-glutamate cyclase family.</text>
</comment>
<protein>
    <recommendedName>
        <fullName evidence="5">Hydro-lyase</fullName>
    </recommendedName>
</protein>
<sequence length="279" mass="31083">MINMRTDYLDSLTNTDFDRSEAQQFRGKCRTGEHSGPTTGFCMKFVQANLVILPKSYAYDFLLFCQRNPKPCPLLEVTEQGSYTPSILAPSADLRTDLPKYNILQSGTITDQVPNISEYWSEDLVSFLLGCSFSFEEALLSAKIPVRQIEENKNVPMYATSIPCRDSGVFRNSKLVVSMRPIPVEMVNDAINVTARFPTVHGSPVQIGKPEEIGIEDINKVDYGESVTINEGEIPIFWACGVTPMKAIIDANLPFAITHAPGHMFITDKLNSELNIFSI</sequence>
<dbReference type="Proteomes" id="UP001162131">
    <property type="component" value="Unassembled WGS sequence"/>
</dbReference>
<proteinExistence type="inferred from homology"/>
<accession>A0AAU9J2I1</accession>
<evidence type="ECO:0000256" key="2">
    <source>
        <dbReference type="ARBA" id="ARBA00023239"/>
    </source>
</evidence>
<dbReference type="AlphaFoldDB" id="A0AAU9J2I1"/>
<evidence type="ECO:0000313" key="3">
    <source>
        <dbReference type="EMBL" id="CAG9318541.1"/>
    </source>
</evidence>
<dbReference type="Gene3D" id="3.30.2040.10">
    <property type="entry name" value="PSTPO5379-like domain"/>
    <property type="match status" value="1"/>
</dbReference>
<name>A0AAU9J2I1_9CILI</name>
<evidence type="ECO:0000313" key="4">
    <source>
        <dbReference type="Proteomes" id="UP001162131"/>
    </source>
</evidence>
<dbReference type="HAMAP" id="MF_01830">
    <property type="entry name" value="Hydro_lyase"/>
    <property type="match status" value="1"/>
</dbReference>
<evidence type="ECO:0008006" key="5">
    <source>
        <dbReference type="Google" id="ProtNLM"/>
    </source>
</evidence>
<dbReference type="InterPro" id="IPR009906">
    <property type="entry name" value="D-Glu_cyclase"/>
</dbReference>
<dbReference type="PANTHER" id="PTHR32022">
    <property type="entry name" value="D-GLUTAMATE CYCLASE, MITOCHONDRIAL"/>
    <property type="match status" value="1"/>
</dbReference>
<comment type="caution">
    <text evidence="3">The sequence shown here is derived from an EMBL/GenBank/DDBJ whole genome shotgun (WGS) entry which is preliminary data.</text>
</comment>
<keyword evidence="4" id="KW-1185">Reference proteome</keyword>
<dbReference type="FunFam" id="3.30.2040.10:FF:000001">
    <property type="entry name" value="D-glutamate cyclase, mitochondrial"/>
    <property type="match status" value="1"/>
</dbReference>
<dbReference type="PIRSF" id="PIRSF029755">
    <property type="entry name" value="UCP029755"/>
    <property type="match status" value="1"/>
</dbReference>
<dbReference type="EMBL" id="CAJZBQ010000020">
    <property type="protein sequence ID" value="CAG9318541.1"/>
    <property type="molecule type" value="Genomic_DNA"/>
</dbReference>
<organism evidence="3 4">
    <name type="scientific">Blepharisma stoltei</name>
    <dbReference type="NCBI Taxonomy" id="1481888"/>
    <lineage>
        <taxon>Eukaryota</taxon>
        <taxon>Sar</taxon>
        <taxon>Alveolata</taxon>
        <taxon>Ciliophora</taxon>
        <taxon>Postciliodesmatophora</taxon>
        <taxon>Heterotrichea</taxon>
        <taxon>Heterotrichida</taxon>
        <taxon>Blepharismidae</taxon>
        <taxon>Blepharisma</taxon>
    </lineage>
</organism>
<dbReference type="PANTHER" id="PTHR32022:SF10">
    <property type="entry name" value="D-GLUTAMATE CYCLASE, MITOCHONDRIAL"/>
    <property type="match status" value="1"/>
</dbReference>
<reference evidence="3" key="1">
    <citation type="submission" date="2021-09" db="EMBL/GenBank/DDBJ databases">
        <authorList>
            <consortium name="AG Swart"/>
            <person name="Singh M."/>
            <person name="Singh A."/>
            <person name="Seah K."/>
            <person name="Emmerich C."/>
        </authorList>
    </citation>
    <scope>NUCLEOTIDE SEQUENCE</scope>
    <source>
        <strain evidence="3">ATCC30299</strain>
    </source>
</reference>
<dbReference type="Gene3D" id="3.40.1640.10">
    <property type="entry name" value="PSTPO5379-like"/>
    <property type="match status" value="1"/>
</dbReference>
<dbReference type="InterPro" id="IPR038021">
    <property type="entry name" value="Putative_hydro-lyase"/>
</dbReference>
<dbReference type="InterPro" id="IPR016938">
    <property type="entry name" value="UPF0317"/>
</dbReference>
<keyword evidence="2" id="KW-0456">Lyase</keyword>
<dbReference type="GO" id="GO:0016829">
    <property type="term" value="F:lyase activity"/>
    <property type="evidence" value="ECO:0007669"/>
    <property type="project" value="UniProtKB-KW"/>
</dbReference>
<dbReference type="NCBIfam" id="NF003969">
    <property type="entry name" value="PRK05463.1"/>
    <property type="match status" value="1"/>
</dbReference>
<dbReference type="Pfam" id="PF07286">
    <property type="entry name" value="D-Glu_cyclase"/>
    <property type="match status" value="1"/>
</dbReference>
<gene>
    <name evidence="3" type="ORF">BSTOLATCC_MIC21014</name>
</gene>
<evidence type="ECO:0000256" key="1">
    <source>
        <dbReference type="ARBA" id="ARBA00007896"/>
    </source>
</evidence>
<dbReference type="SUPFAM" id="SSF160920">
    <property type="entry name" value="PSTPO5379-like"/>
    <property type="match status" value="1"/>
</dbReference>